<dbReference type="SUPFAM" id="SSF53448">
    <property type="entry name" value="Nucleotide-diphospho-sugar transferases"/>
    <property type="match status" value="1"/>
</dbReference>
<gene>
    <name evidence="2" type="ORF">A2717_03335</name>
</gene>
<dbReference type="InterPro" id="IPR050834">
    <property type="entry name" value="Glycosyltransf_2"/>
</dbReference>
<sequence length="313" mass="35801">MKVSVIILPFRRTQIIKPVFDAIFAQTHKDLEVIAVLNDSNDGSREIIQANYPQVKILEPGQNLFFAKGVNLGINNSIGEFIQLVNDDLILEPNYIEEILKAFSDPKVASATGKILRYDFANHAKTKVIDTLGLVLDRSGRVRDIAQLEIDRGQSEASREIFGVSGAGPMHRKSALDKVKYQDEYLDEDFVMYWDDADLSWRLQNAGFISKYIPTAIAYHGRSAGQSKGGYKNLLGFIKHHKKLSPQILRWNYKNHILMYIKNAKHVWHPAFILRELAMLGYIIIFETSTLKVIPELFRQLPSIWKKRKFANQ</sequence>
<dbReference type="Gene3D" id="3.90.550.10">
    <property type="entry name" value="Spore Coat Polysaccharide Biosynthesis Protein SpsA, Chain A"/>
    <property type="match status" value="1"/>
</dbReference>
<dbReference type="STRING" id="1817821.A2717_03335"/>
<dbReference type="Proteomes" id="UP000177610">
    <property type="component" value="Unassembled WGS sequence"/>
</dbReference>
<dbReference type="PANTHER" id="PTHR43685:SF2">
    <property type="entry name" value="GLYCOSYLTRANSFERASE 2-LIKE DOMAIN-CONTAINING PROTEIN"/>
    <property type="match status" value="1"/>
</dbReference>
<proteinExistence type="predicted"/>
<accession>A0A1F5N7Y4</accession>
<dbReference type="EMBL" id="MFEH01000005">
    <property type="protein sequence ID" value="OGE73642.1"/>
    <property type="molecule type" value="Genomic_DNA"/>
</dbReference>
<evidence type="ECO:0000313" key="2">
    <source>
        <dbReference type="EMBL" id="OGE73642.1"/>
    </source>
</evidence>
<dbReference type="AlphaFoldDB" id="A0A1F5N7Y4"/>
<reference evidence="2 3" key="1">
    <citation type="journal article" date="2016" name="Nat. Commun.">
        <title>Thousands of microbial genomes shed light on interconnected biogeochemical processes in an aquifer system.</title>
        <authorList>
            <person name="Anantharaman K."/>
            <person name="Brown C.T."/>
            <person name="Hug L.A."/>
            <person name="Sharon I."/>
            <person name="Castelle C.J."/>
            <person name="Probst A.J."/>
            <person name="Thomas B.C."/>
            <person name="Singh A."/>
            <person name="Wilkins M.J."/>
            <person name="Karaoz U."/>
            <person name="Brodie E.L."/>
            <person name="Williams K.H."/>
            <person name="Hubbard S.S."/>
            <person name="Banfield J.F."/>
        </authorList>
    </citation>
    <scope>NUCLEOTIDE SEQUENCE [LARGE SCALE GENOMIC DNA]</scope>
</reference>
<protein>
    <recommendedName>
        <fullName evidence="1">Glycosyltransferase 2-like domain-containing protein</fullName>
    </recommendedName>
</protein>
<evidence type="ECO:0000313" key="3">
    <source>
        <dbReference type="Proteomes" id="UP000177610"/>
    </source>
</evidence>
<dbReference type="PANTHER" id="PTHR43685">
    <property type="entry name" value="GLYCOSYLTRANSFERASE"/>
    <property type="match status" value="1"/>
</dbReference>
<evidence type="ECO:0000259" key="1">
    <source>
        <dbReference type="Pfam" id="PF00535"/>
    </source>
</evidence>
<feature type="domain" description="Glycosyltransferase 2-like" evidence="1">
    <location>
        <begin position="4"/>
        <end position="176"/>
    </location>
</feature>
<dbReference type="InterPro" id="IPR001173">
    <property type="entry name" value="Glyco_trans_2-like"/>
</dbReference>
<name>A0A1F5N7Y4_9BACT</name>
<organism evidence="2 3">
    <name type="scientific">Candidatus Doudnabacteria bacterium RIFCSPHIGHO2_01_FULL_41_86</name>
    <dbReference type="NCBI Taxonomy" id="1817821"/>
    <lineage>
        <taxon>Bacteria</taxon>
        <taxon>Candidatus Doudnaibacteriota</taxon>
    </lineage>
</organism>
<dbReference type="InterPro" id="IPR029044">
    <property type="entry name" value="Nucleotide-diphossugar_trans"/>
</dbReference>
<comment type="caution">
    <text evidence="2">The sequence shown here is derived from an EMBL/GenBank/DDBJ whole genome shotgun (WGS) entry which is preliminary data.</text>
</comment>
<dbReference type="Pfam" id="PF00535">
    <property type="entry name" value="Glycos_transf_2"/>
    <property type="match status" value="1"/>
</dbReference>